<name>A0ABQ3V356_9CHLR</name>
<evidence type="ECO:0000256" key="2">
    <source>
        <dbReference type="PROSITE-ProRule" id="PRU00335"/>
    </source>
</evidence>
<dbReference type="EMBL" id="BNJG01000003">
    <property type="protein sequence ID" value="GHO59599.1"/>
    <property type="molecule type" value="Genomic_DNA"/>
</dbReference>
<dbReference type="Gene3D" id="1.10.10.60">
    <property type="entry name" value="Homeodomain-like"/>
    <property type="match status" value="1"/>
</dbReference>
<gene>
    <name evidence="5" type="ORF">KSB_80740</name>
</gene>
<proteinExistence type="predicted"/>
<dbReference type="InterPro" id="IPR041678">
    <property type="entry name" value="TetR_C_16"/>
</dbReference>
<evidence type="ECO:0000313" key="6">
    <source>
        <dbReference type="Proteomes" id="UP000654345"/>
    </source>
</evidence>
<dbReference type="SUPFAM" id="SSF46689">
    <property type="entry name" value="Homeodomain-like"/>
    <property type="match status" value="1"/>
</dbReference>
<dbReference type="PANTHER" id="PTHR30055:SF235">
    <property type="entry name" value="TRANSCRIPTIONAL REGULATORY PROTEIN"/>
    <property type="match status" value="1"/>
</dbReference>
<dbReference type="PRINTS" id="PR00455">
    <property type="entry name" value="HTHTETR"/>
</dbReference>
<dbReference type="Proteomes" id="UP000654345">
    <property type="component" value="Unassembled WGS sequence"/>
</dbReference>
<reference evidence="5 6" key="1">
    <citation type="journal article" date="2021" name="Int. J. Syst. Evol. Microbiol.">
        <title>Reticulibacter mediterranei gen. nov., sp. nov., within the new family Reticulibacteraceae fam. nov., and Ktedonospora formicarum gen. nov., sp. nov., Ktedonobacter robiniae sp. nov., Dictyobacter formicarum sp. nov. and Dictyobacter arantiisoli sp. nov., belonging to the class Ktedonobacteria.</title>
        <authorList>
            <person name="Yabe S."/>
            <person name="Zheng Y."/>
            <person name="Wang C.M."/>
            <person name="Sakai Y."/>
            <person name="Abe K."/>
            <person name="Yokota A."/>
            <person name="Donadio S."/>
            <person name="Cavaletti L."/>
            <person name="Monciardini P."/>
        </authorList>
    </citation>
    <scope>NUCLEOTIDE SEQUENCE [LARGE SCALE GENOMIC DNA]</scope>
    <source>
        <strain evidence="5 6">SOSP1-30</strain>
    </source>
</reference>
<keyword evidence="6" id="KW-1185">Reference proteome</keyword>
<feature type="region of interest" description="Disordered" evidence="3">
    <location>
        <begin position="198"/>
        <end position="218"/>
    </location>
</feature>
<comment type="caution">
    <text evidence="5">The sequence shown here is derived from an EMBL/GenBank/DDBJ whole genome shotgun (WGS) entry which is preliminary data.</text>
</comment>
<evidence type="ECO:0000256" key="1">
    <source>
        <dbReference type="ARBA" id="ARBA00023125"/>
    </source>
</evidence>
<dbReference type="PROSITE" id="PS50977">
    <property type="entry name" value="HTH_TETR_2"/>
    <property type="match status" value="1"/>
</dbReference>
<dbReference type="InterPro" id="IPR001647">
    <property type="entry name" value="HTH_TetR"/>
</dbReference>
<dbReference type="SUPFAM" id="SSF48498">
    <property type="entry name" value="Tetracyclin repressor-like, C-terminal domain"/>
    <property type="match status" value="1"/>
</dbReference>
<feature type="DNA-binding region" description="H-T-H motif" evidence="2">
    <location>
        <begin position="44"/>
        <end position="63"/>
    </location>
</feature>
<accession>A0ABQ3V356</accession>
<dbReference type="InterPro" id="IPR050109">
    <property type="entry name" value="HTH-type_TetR-like_transc_reg"/>
</dbReference>
<dbReference type="PANTHER" id="PTHR30055">
    <property type="entry name" value="HTH-TYPE TRANSCRIPTIONAL REGULATOR RUTR"/>
    <property type="match status" value="1"/>
</dbReference>
<keyword evidence="1 2" id="KW-0238">DNA-binding</keyword>
<evidence type="ECO:0000259" key="4">
    <source>
        <dbReference type="PROSITE" id="PS50977"/>
    </source>
</evidence>
<sequence length="218" mass="23993">MSLRDTAKKTFRRCRRERDAGATRQAILEAARTLFAHDSYERVTIRDIASKAGIDPALVIRYFGSKEDLFLATLDKGDGCSGLPGGDGMSLGYSLIHHYISHWSKQDASDPLLIMIRSASSNDSSDILRKALNEQFLQPIAEQVGGPDGYLRAELALSQLIGVNIMRSLLHTEALSTISDEQLIKIVGSVCQHYLSGDLEEKNPSPGTPHYSPELHNL</sequence>
<organism evidence="5 6">
    <name type="scientific">Ktedonobacter robiniae</name>
    <dbReference type="NCBI Taxonomy" id="2778365"/>
    <lineage>
        <taxon>Bacteria</taxon>
        <taxon>Bacillati</taxon>
        <taxon>Chloroflexota</taxon>
        <taxon>Ktedonobacteria</taxon>
        <taxon>Ktedonobacterales</taxon>
        <taxon>Ktedonobacteraceae</taxon>
        <taxon>Ktedonobacter</taxon>
    </lineage>
</organism>
<evidence type="ECO:0000313" key="5">
    <source>
        <dbReference type="EMBL" id="GHO59599.1"/>
    </source>
</evidence>
<dbReference type="InterPro" id="IPR036271">
    <property type="entry name" value="Tet_transcr_reg_TetR-rel_C_sf"/>
</dbReference>
<dbReference type="Gene3D" id="1.10.357.10">
    <property type="entry name" value="Tetracycline Repressor, domain 2"/>
    <property type="match status" value="1"/>
</dbReference>
<dbReference type="InterPro" id="IPR009057">
    <property type="entry name" value="Homeodomain-like_sf"/>
</dbReference>
<protein>
    <submittedName>
        <fullName evidence="5">TetR family transcriptional regulator</fullName>
    </submittedName>
</protein>
<dbReference type="RefSeq" id="WP_201375768.1">
    <property type="nucleotide sequence ID" value="NZ_BNJG01000003.1"/>
</dbReference>
<evidence type="ECO:0000256" key="3">
    <source>
        <dbReference type="SAM" id="MobiDB-lite"/>
    </source>
</evidence>
<feature type="domain" description="HTH tetR-type" evidence="4">
    <location>
        <begin position="21"/>
        <end position="81"/>
    </location>
</feature>
<dbReference type="Pfam" id="PF17920">
    <property type="entry name" value="TetR_C_16"/>
    <property type="match status" value="1"/>
</dbReference>
<dbReference type="Pfam" id="PF00440">
    <property type="entry name" value="TetR_N"/>
    <property type="match status" value="1"/>
</dbReference>